<keyword evidence="3 8" id="KW-0694">RNA-binding</keyword>
<evidence type="ECO:0000256" key="2">
    <source>
        <dbReference type="ARBA" id="ARBA00022730"/>
    </source>
</evidence>
<dbReference type="RefSeq" id="WP_208321153.1">
    <property type="nucleotide sequence ID" value="NZ_SORI01000014.1"/>
</dbReference>
<evidence type="ECO:0000256" key="9">
    <source>
        <dbReference type="RuleBase" id="RU003477"/>
    </source>
</evidence>
<evidence type="ECO:0000256" key="6">
    <source>
        <dbReference type="ARBA" id="ARBA00035206"/>
    </source>
</evidence>
<keyword evidence="2 8" id="KW-0699">rRNA-binding</keyword>
<comment type="caution">
    <text evidence="11">The sequence shown here is derived from an EMBL/GenBank/DDBJ whole genome shotgun (WGS) entry which is preliminary data.</text>
</comment>
<dbReference type="Gene3D" id="2.30.30.30">
    <property type="match status" value="1"/>
</dbReference>
<comment type="similarity">
    <text evidence="1 8 9">Belongs to the universal ribosomal protein uL24 family.</text>
</comment>
<dbReference type="SMART" id="SM00739">
    <property type="entry name" value="KOW"/>
    <property type="match status" value="1"/>
</dbReference>
<dbReference type="InterPro" id="IPR008991">
    <property type="entry name" value="Translation_prot_SH3-like_sf"/>
</dbReference>
<dbReference type="HAMAP" id="MF_01326_B">
    <property type="entry name" value="Ribosomal_uL24_B"/>
    <property type="match status" value="1"/>
</dbReference>
<keyword evidence="5 8" id="KW-0687">Ribonucleoprotein</keyword>
<sequence length="108" mass="11721">MGKMRLKKGDRVRVISGKDKGKEGKILRSIPDRDLLVIEGINMATKHVKPSQKNPKSGIVKQEGPIYASKVMLVCPSCGAATRVGRGYLDSGKKVRLCKACGEIVDQV</sequence>
<dbReference type="AlphaFoldDB" id="A0A4R8M2M3"/>
<dbReference type="PANTHER" id="PTHR12903">
    <property type="entry name" value="MITOCHONDRIAL RIBOSOMAL PROTEIN L24"/>
    <property type="match status" value="1"/>
</dbReference>
<evidence type="ECO:0000259" key="10">
    <source>
        <dbReference type="SMART" id="SM00739"/>
    </source>
</evidence>
<feature type="domain" description="KOW" evidence="10">
    <location>
        <begin position="5"/>
        <end position="32"/>
    </location>
</feature>
<accession>A0A4R8M2M3</accession>
<reference evidence="11 12" key="1">
    <citation type="submission" date="2019-03" db="EMBL/GenBank/DDBJ databases">
        <title>Genomic Encyclopedia of Type Strains, Phase IV (KMG-IV): sequencing the most valuable type-strain genomes for metagenomic binning, comparative biology and taxonomic classification.</title>
        <authorList>
            <person name="Goeker M."/>
        </authorList>
    </citation>
    <scope>NUCLEOTIDE SEQUENCE [LARGE SCALE GENOMIC DNA]</scope>
    <source>
        <strain evidence="11 12">DSM 25964</strain>
    </source>
</reference>
<dbReference type="GO" id="GO:0006412">
    <property type="term" value="P:translation"/>
    <property type="evidence" value="ECO:0007669"/>
    <property type="project" value="UniProtKB-UniRule"/>
</dbReference>
<gene>
    <name evidence="8" type="primary">rplX</name>
    <name evidence="11" type="ORF">C8D99_11486</name>
</gene>
<dbReference type="FunFam" id="2.30.30.30:FF:000004">
    <property type="entry name" value="50S ribosomal protein L24"/>
    <property type="match status" value="1"/>
</dbReference>
<evidence type="ECO:0000256" key="4">
    <source>
        <dbReference type="ARBA" id="ARBA00022980"/>
    </source>
</evidence>
<keyword evidence="4 8" id="KW-0689">Ribosomal protein</keyword>
<dbReference type="CDD" id="cd06089">
    <property type="entry name" value="KOW_RPL26"/>
    <property type="match status" value="1"/>
</dbReference>
<dbReference type="SUPFAM" id="SSF50104">
    <property type="entry name" value="Translation proteins SH3-like domain"/>
    <property type="match status" value="1"/>
</dbReference>
<dbReference type="GO" id="GO:0005840">
    <property type="term" value="C:ribosome"/>
    <property type="evidence" value="ECO:0007669"/>
    <property type="project" value="UniProtKB-KW"/>
</dbReference>
<comment type="subunit">
    <text evidence="8">Part of the 50S ribosomal subunit.</text>
</comment>
<dbReference type="InterPro" id="IPR005825">
    <property type="entry name" value="Ribosomal_uL24_CS"/>
</dbReference>
<evidence type="ECO:0000313" key="11">
    <source>
        <dbReference type="EMBL" id="TDY58394.1"/>
    </source>
</evidence>
<dbReference type="InterPro" id="IPR041988">
    <property type="entry name" value="Ribosomal_uL24_KOW"/>
</dbReference>
<evidence type="ECO:0000256" key="7">
    <source>
        <dbReference type="ARBA" id="ARBA00058688"/>
    </source>
</evidence>
<dbReference type="GO" id="GO:1990904">
    <property type="term" value="C:ribonucleoprotein complex"/>
    <property type="evidence" value="ECO:0007669"/>
    <property type="project" value="UniProtKB-KW"/>
</dbReference>
<evidence type="ECO:0000256" key="1">
    <source>
        <dbReference type="ARBA" id="ARBA00010618"/>
    </source>
</evidence>
<dbReference type="InterPro" id="IPR003256">
    <property type="entry name" value="Ribosomal_uL24"/>
</dbReference>
<dbReference type="NCBIfam" id="TIGR01079">
    <property type="entry name" value="rplX_bact"/>
    <property type="match status" value="1"/>
</dbReference>
<dbReference type="InterPro" id="IPR057264">
    <property type="entry name" value="Ribosomal_uL24_C"/>
</dbReference>
<evidence type="ECO:0000256" key="3">
    <source>
        <dbReference type="ARBA" id="ARBA00022884"/>
    </source>
</evidence>
<protein>
    <recommendedName>
        <fullName evidence="6 8">Large ribosomal subunit protein uL24</fullName>
    </recommendedName>
</protein>
<name>A0A4R8M2M3_9BACT</name>
<keyword evidence="12" id="KW-1185">Reference proteome</keyword>
<dbReference type="Pfam" id="PF17136">
    <property type="entry name" value="ribosomal_L24"/>
    <property type="match status" value="1"/>
</dbReference>
<dbReference type="EMBL" id="SORI01000014">
    <property type="protein sequence ID" value="TDY58394.1"/>
    <property type="molecule type" value="Genomic_DNA"/>
</dbReference>
<evidence type="ECO:0000313" key="12">
    <source>
        <dbReference type="Proteomes" id="UP000295066"/>
    </source>
</evidence>
<dbReference type="Proteomes" id="UP000295066">
    <property type="component" value="Unassembled WGS sequence"/>
</dbReference>
<dbReference type="PROSITE" id="PS01108">
    <property type="entry name" value="RIBOSOMAL_L24"/>
    <property type="match status" value="1"/>
</dbReference>
<dbReference type="InterPro" id="IPR005824">
    <property type="entry name" value="KOW"/>
</dbReference>
<evidence type="ECO:0000256" key="5">
    <source>
        <dbReference type="ARBA" id="ARBA00023274"/>
    </source>
</evidence>
<comment type="function">
    <text evidence="7 8">One of the proteins that surrounds the polypeptide exit tunnel on the outside of the subunit.</text>
</comment>
<proteinExistence type="inferred from homology"/>
<dbReference type="GO" id="GO:0019843">
    <property type="term" value="F:rRNA binding"/>
    <property type="evidence" value="ECO:0007669"/>
    <property type="project" value="UniProtKB-UniRule"/>
</dbReference>
<comment type="function">
    <text evidence="8">One of two assembly initiator proteins, it binds directly to the 5'-end of the 23S rRNA, where it nucleates assembly of the 50S subunit.</text>
</comment>
<dbReference type="InterPro" id="IPR014722">
    <property type="entry name" value="Rib_uL2_dom2"/>
</dbReference>
<dbReference type="GO" id="GO:0003735">
    <property type="term" value="F:structural constituent of ribosome"/>
    <property type="evidence" value="ECO:0007669"/>
    <property type="project" value="InterPro"/>
</dbReference>
<dbReference type="Pfam" id="PF00467">
    <property type="entry name" value="KOW"/>
    <property type="match status" value="1"/>
</dbReference>
<evidence type="ECO:0000256" key="8">
    <source>
        <dbReference type="HAMAP-Rule" id="MF_01326"/>
    </source>
</evidence>
<organism evidence="11 12">
    <name type="scientific">Aminivibrio pyruvatiphilus</name>
    <dbReference type="NCBI Taxonomy" id="1005740"/>
    <lineage>
        <taxon>Bacteria</taxon>
        <taxon>Thermotogati</taxon>
        <taxon>Synergistota</taxon>
        <taxon>Synergistia</taxon>
        <taxon>Synergistales</taxon>
        <taxon>Aminobacteriaceae</taxon>
        <taxon>Aminivibrio</taxon>
    </lineage>
</organism>